<dbReference type="Proteomes" id="UP000018211">
    <property type="component" value="Unassembled WGS sequence"/>
</dbReference>
<dbReference type="SUPFAM" id="SSF55729">
    <property type="entry name" value="Acyl-CoA N-acyltransferases (Nat)"/>
    <property type="match status" value="1"/>
</dbReference>
<name>A0AAV2VUK0_9VIBR</name>
<dbReference type="InterPro" id="IPR000182">
    <property type="entry name" value="GNAT_dom"/>
</dbReference>
<sequence length="139" mass="15729">MEFELDLEPSDESISEIRNGLVEHNSQFLNGVERNKIAYYVTEKGEKTAGVTAEIFGSWLLINFLWVDKTCRGSGVGSELLAKLESYAKSKGCTSAMVDTFSFQAKPFYEKLGYECQMTLEQYPVSHARHYFTKQLTSS</sequence>
<dbReference type="PROSITE" id="PS51186">
    <property type="entry name" value="GNAT"/>
    <property type="match status" value="1"/>
</dbReference>
<protein>
    <submittedName>
        <fullName evidence="2">Acyl-CoA N-acyltransferase</fullName>
    </submittedName>
</protein>
<evidence type="ECO:0000313" key="2">
    <source>
        <dbReference type="EMBL" id="CCO48414.1"/>
    </source>
</evidence>
<dbReference type="RefSeq" id="WP_022612898.1">
    <property type="nucleotide sequence ID" value="NZ_LK391965.1"/>
</dbReference>
<dbReference type="EMBL" id="CAOF01000145">
    <property type="protein sequence ID" value="CCO48414.1"/>
    <property type="molecule type" value="Genomic_DNA"/>
</dbReference>
<reference evidence="2 3" key="1">
    <citation type="journal article" date="2013" name="ISME J.">
        <title>Comparative genomics of pathogenic lineages of Vibrio nigripulchritudo identifies virulence-associated traits.</title>
        <authorList>
            <person name="Goudenege D."/>
            <person name="Labreuche Y."/>
            <person name="Krin E."/>
            <person name="Ansquer D."/>
            <person name="Mangenot S."/>
            <person name="Calteau A."/>
            <person name="Medigue C."/>
            <person name="Mazel D."/>
            <person name="Polz M.F."/>
            <person name="Le Roux F."/>
        </authorList>
    </citation>
    <scope>NUCLEOTIDE SEQUENCE [LARGE SCALE GENOMIC DNA]</scope>
    <source>
        <strain evidence="2 3">SOn1</strain>
    </source>
</reference>
<gene>
    <name evidence="2" type="ORF">VIBNISOn1_520002</name>
</gene>
<dbReference type="Pfam" id="PF00583">
    <property type="entry name" value="Acetyltransf_1"/>
    <property type="match status" value="1"/>
</dbReference>
<organism evidence="2 3">
    <name type="scientific">Vibrio nigripulchritudo SOn1</name>
    <dbReference type="NCBI Taxonomy" id="1238450"/>
    <lineage>
        <taxon>Bacteria</taxon>
        <taxon>Pseudomonadati</taxon>
        <taxon>Pseudomonadota</taxon>
        <taxon>Gammaproteobacteria</taxon>
        <taxon>Vibrionales</taxon>
        <taxon>Vibrionaceae</taxon>
        <taxon>Vibrio</taxon>
    </lineage>
</organism>
<dbReference type="CDD" id="cd04301">
    <property type="entry name" value="NAT_SF"/>
    <property type="match status" value="1"/>
</dbReference>
<dbReference type="InterPro" id="IPR016181">
    <property type="entry name" value="Acyl_CoA_acyltransferase"/>
</dbReference>
<accession>A0AAV2VUK0</accession>
<comment type="caution">
    <text evidence="2">The sequence shown here is derived from an EMBL/GenBank/DDBJ whole genome shotgun (WGS) entry which is preliminary data.</text>
</comment>
<dbReference type="GO" id="GO:0016747">
    <property type="term" value="F:acyltransferase activity, transferring groups other than amino-acyl groups"/>
    <property type="evidence" value="ECO:0007669"/>
    <property type="project" value="InterPro"/>
</dbReference>
<evidence type="ECO:0000259" key="1">
    <source>
        <dbReference type="PROSITE" id="PS51186"/>
    </source>
</evidence>
<feature type="domain" description="N-acetyltransferase" evidence="1">
    <location>
        <begin position="1"/>
        <end position="135"/>
    </location>
</feature>
<dbReference type="Gene3D" id="3.40.630.30">
    <property type="match status" value="1"/>
</dbReference>
<proteinExistence type="predicted"/>
<evidence type="ECO:0000313" key="3">
    <source>
        <dbReference type="Proteomes" id="UP000018211"/>
    </source>
</evidence>
<dbReference type="AlphaFoldDB" id="A0AAV2VUK0"/>